<comment type="subcellular location">
    <subcellularLocation>
        <location evidence="1">Membrane</location>
        <topology evidence="1">Multi-pass membrane protein</topology>
    </subcellularLocation>
</comment>
<sequence length="98" mass="11209">MMNNGEKILAALCYFSVLFAPFLLPLIVYFVAGDKEVSYHARKAFVSHLVPFISILLVVFFLFGQHVGWIIGAFILFGVLNFVIFIWNIVKGIQVLRW</sequence>
<comment type="caution">
    <text evidence="6">The sequence shown here is derived from an EMBL/GenBank/DDBJ whole genome shotgun (WGS) entry which is preliminary data.</text>
</comment>
<protein>
    <submittedName>
        <fullName evidence="6">DUF4870 domain-containing protein</fullName>
    </submittedName>
</protein>
<proteinExistence type="predicted"/>
<keyword evidence="3 5" id="KW-1133">Transmembrane helix</keyword>
<dbReference type="EMBL" id="SWLG01000003">
    <property type="protein sequence ID" value="TLS38522.1"/>
    <property type="molecule type" value="Genomic_DNA"/>
</dbReference>
<evidence type="ECO:0000313" key="7">
    <source>
        <dbReference type="Proteomes" id="UP000308230"/>
    </source>
</evidence>
<evidence type="ECO:0000256" key="5">
    <source>
        <dbReference type="SAM" id="Phobius"/>
    </source>
</evidence>
<gene>
    <name evidence="6" type="ORF">FCL54_05135</name>
</gene>
<evidence type="ECO:0000256" key="3">
    <source>
        <dbReference type="ARBA" id="ARBA00022989"/>
    </source>
</evidence>
<dbReference type="Proteomes" id="UP000308230">
    <property type="component" value="Unassembled WGS sequence"/>
</dbReference>
<feature type="transmembrane region" description="Helical" evidence="5">
    <location>
        <begin position="12"/>
        <end position="32"/>
    </location>
</feature>
<keyword evidence="7" id="KW-1185">Reference proteome</keyword>
<feature type="transmembrane region" description="Helical" evidence="5">
    <location>
        <begin position="69"/>
        <end position="90"/>
    </location>
</feature>
<feature type="transmembrane region" description="Helical" evidence="5">
    <location>
        <begin position="44"/>
        <end position="63"/>
    </location>
</feature>
<name>A0A5R9F4B6_9BACL</name>
<evidence type="ECO:0000256" key="2">
    <source>
        <dbReference type="ARBA" id="ARBA00022692"/>
    </source>
</evidence>
<dbReference type="AlphaFoldDB" id="A0A5R9F4B6"/>
<accession>A0A5R9F4B6</accession>
<keyword evidence="4 5" id="KW-0472">Membrane</keyword>
<evidence type="ECO:0000256" key="4">
    <source>
        <dbReference type="ARBA" id="ARBA00023136"/>
    </source>
</evidence>
<dbReference type="InterPro" id="IPR019109">
    <property type="entry name" value="MamF_MmsF"/>
</dbReference>
<evidence type="ECO:0000256" key="1">
    <source>
        <dbReference type="ARBA" id="ARBA00004141"/>
    </source>
</evidence>
<organism evidence="6 7">
    <name type="scientific">Exobacillus caeni</name>
    <dbReference type="NCBI Taxonomy" id="2574798"/>
    <lineage>
        <taxon>Bacteria</taxon>
        <taxon>Bacillati</taxon>
        <taxon>Bacillota</taxon>
        <taxon>Bacilli</taxon>
        <taxon>Bacillales</taxon>
        <taxon>Guptibacillaceae</taxon>
        <taxon>Exobacillus</taxon>
    </lineage>
</organism>
<evidence type="ECO:0000313" key="6">
    <source>
        <dbReference type="EMBL" id="TLS38522.1"/>
    </source>
</evidence>
<dbReference type="OrthoDB" id="2328241at2"/>
<reference evidence="6 7" key="1">
    <citation type="submission" date="2019-04" db="EMBL/GenBank/DDBJ databases">
        <title>Bacillus caeni sp. nov., a bacterium isolated from mangrove sediment.</title>
        <authorList>
            <person name="Huang H."/>
            <person name="Mo K."/>
            <person name="Hu Y."/>
        </authorList>
    </citation>
    <scope>NUCLEOTIDE SEQUENCE [LARGE SCALE GENOMIC DNA]</scope>
    <source>
        <strain evidence="6 7">HB172195</strain>
    </source>
</reference>
<keyword evidence="2 5" id="KW-0812">Transmembrane</keyword>
<dbReference type="Pfam" id="PF09685">
    <property type="entry name" value="MamF_MmsF"/>
    <property type="match status" value="1"/>
</dbReference>